<dbReference type="GO" id="GO:0080146">
    <property type="term" value="F:L-cysteine desulfhydrase activity"/>
    <property type="evidence" value="ECO:0007669"/>
    <property type="project" value="TreeGrafter"/>
</dbReference>
<dbReference type="Proteomes" id="UP000281725">
    <property type="component" value="Unassembled WGS sequence"/>
</dbReference>
<dbReference type="PANTHER" id="PTHR30501:SF2">
    <property type="entry name" value="UPF0597 PROTEIN YHAM"/>
    <property type="match status" value="1"/>
</dbReference>
<dbReference type="GO" id="GO:0019450">
    <property type="term" value="P:L-cysteine catabolic process to pyruvate"/>
    <property type="evidence" value="ECO:0007669"/>
    <property type="project" value="TreeGrafter"/>
</dbReference>
<reference evidence="3 4" key="1">
    <citation type="submission" date="2018-09" db="EMBL/GenBank/DDBJ databases">
        <title>Genome sequencing of Aeromonas veronii MS-17-88.</title>
        <authorList>
            <person name="Tekedar H.C."/>
            <person name="Arick M.A."/>
            <person name="Hsu C.-Y."/>
            <person name="Thrash A."/>
            <person name="Karsi A."/>
            <person name="Lawrence M.L."/>
            <person name="Abdelhamed H."/>
        </authorList>
    </citation>
    <scope>NUCLEOTIDE SEQUENCE [LARGE SCALE GENOMIC DNA]</scope>
    <source>
        <strain evidence="3 4">MS 17-88</strain>
    </source>
</reference>
<feature type="domain" description="Serine dehydratase-like alpha subunit" evidence="2">
    <location>
        <begin position="86"/>
        <end position="424"/>
    </location>
</feature>
<dbReference type="InterPro" id="IPR021144">
    <property type="entry name" value="UPF0597"/>
</dbReference>
<sequence length="429" mass="44634">MKQAWQQYLQIIQQVVKPALGCTEPIAAAYAAAVATRQLGCEPGRLEVAVSDNLYKNSMGVYVPGTGKIGLAIAAAAGAIGGNADAGLEVLAAIQPEQVDRAQQLIDAGKVQVSRTAAPEFIFCRVTVYGTDDKGEEHSAEVTLCGGHTRIVEQRRDGEVTFTADQSQGGATGSICDGVDISIAAIYEFATQVEFEQIRFILKASELNGKLSAEGMNNPYGLEIGRTMQQNINAGLIGEDVMNRIVMMTAAASDARMGGATLPAMSNFGSGNQGIAATIPVMVIAERFAASEEQLARALIMSHLGAIYIKSHYPPLSAFCGNTVTSAAASMAMVYLAGGSFEQSCFAIQNVLSDSAGMVCDGAKASCAMKVSTSSGAAVRGFLMALNSHSVSGQGIVAGDVDQTIRNVGQMVKEGMSATDSTIIDIMSA</sequence>
<gene>
    <name evidence="3" type="ORF">D6R50_17405</name>
</gene>
<dbReference type="Pfam" id="PF03313">
    <property type="entry name" value="SDH_alpha"/>
    <property type="match status" value="1"/>
</dbReference>
<dbReference type="RefSeq" id="WP_120415752.1">
    <property type="nucleotide sequence ID" value="NZ_CAAKNJ010000027.1"/>
</dbReference>
<comment type="caution">
    <text evidence="3">The sequence shown here is derived from an EMBL/GenBank/DDBJ whole genome shotgun (WGS) entry which is preliminary data.</text>
</comment>
<dbReference type="PANTHER" id="PTHR30501">
    <property type="entry name" value="UPF0597 PROTEIN YHAM"/>
    <property type="match status" value="1"/>
</dbReference>
<dbReference type="EMBL" id="RAWX01000003">
    <property type="protein sequence ID" value="RKJ87994.1"/>
    <property type="molecule type" value="Genomic_DNA"/>
</dbReference>
<proteinExistence type="inferred from homology"/>
<evidence type="ECO:0000313" key="4">
    <source>
        <dbReference type="Proteomes" id="UP000281725"/>
    </source>
</evidence>
<name>A0A3A9IM83_AERVE</name>
<comment type="similarity">
    <text evidence="1">Belongs to the UPF0597 family.</text>
</comment>
<protein>
    <recommendedName>
        <fullName evidence="1">UPF0597 protein D6R50_17405</fullName>
    </recommendedName>
</protein>
<dbReference type="InterPro" id="IPR005130">
    <property type="entry name" value="Ser_deHydtase-like_asu"/>
</dbReference>
<evidence type="ECO:0000259" key="2">
    <source>
        <dbReference type="Pfam" id="PF03313"/>
    </source>
</evidence>
<dbReference type="HAMAP" id="MF_01845">
    <property type="entry name" value="UPF0597"/>
    <property type="match status" value="1"/>
</dbReference>
<evidence type="ECO:0000256" key="1">
    <source>
        <dbReference type="HAMAP-Rule" id="MF_01845"/>
    </source>
</evidence>
<dbReference type="AlphaFoldDB" id="A0A3A9IM83"/>
<accession>A0A3A9IM83</accession>
<organism evidence="3 4">
    <name type="scientific">Aeromonas veronii</name>
    <dbReference type="NCBI Taxonomy" id="654"/>
    <lineage>
        <taxon>Bacteria</taxon>
        <taxon>Pseudomonadati</taxon>
        <taxon>Pseudomonadota</taxon>
        <taxon>Gammaproteobacteria</taxon>
        <taxon>Aeromonadales</taxon>
        <taxon>Aeromonadaceae</taxon>
        <taxon>Aeromonas</taxon>
    </lineage>
</organism>
<dbReference type="PIRSF" id="PIRSF006054">
    <property type="entry name" value="UCP006054"/>
    <property type="match status" value="1"/>
</dbReference>
<evidence type="ECO:0000313" key="3">
    <source>
        <dbReference type="EMBL" id="RKJ87994.1"/>
    </source>
</evidence>